<gene>
    <name evidence="3" type="ORF">ACFOOG_08800</name>
</gene>
<keyword evidence="1 2" id="KW-0732">Signal</keyword>
<comment type="caution">
    <text evidence="3">The sequence shown here is derived from an EMBL/GenBank/DDBJ whole genome shotgun (WGS) entry which is preliminary data.</text>
</comment>
<dbReference type="PANTHER" id="PTHR30006:SF2">
    <property type="entry name" value="ABC TRANSPORTER SUBSTRATE-BINDING PROTEIN"/>
    <property type="match status" value="1"/>
</dbReference>
<feature type="signal peptide" evidence="2">
    <location>
        <begin position="1"/>
        <end position="32"/>
    </location>
</feature>
<dbReference type="RefSeq" id="WP_380695596.1">
    <property type="nucleotide sequence ID" value="NZ_JBHRYR010000003.1"/>
</dbReference>
<evidence type="ECO:0000313" key="4">
    <source>
        <dbReference type="Proteomes" id="UP001595617"/>
    </source>
</evidence>
<protein>
    <submittedName>
        <fullName evidence="3">Extracellular solute-binding protein</fullName>
    </submittedName>
</protein>
<dbReference type="Gene3D" id="3.40.190.10">
    <property type="entry name" value="Periplasmic binding protein-like II"/>
    <property type="match status" value="2"/>
</dbReference>
<organism evidence="3 4">
    <name type="scientific">Saccharospirillum mangrovi</name>
    <dbReference type="NCBI Taxonomy" id="2161747"/>
    <lineage>
        <taxon>Bacteria</taxon>
        <taxon>Pseudomonadati</taxon>
        <taxon>Pseudomonadota</taxon>
        <taxon>Gammaproteobacteria</taxon>
        <taxon>Oceanospirillales</taxon>
        <taxon>Saccharospirillaceae</taxon>
        <taxon>Saccharospirillum</taxon>
    </lineage>
</organism>
<dbReference type="Pfam" id="PF13343">
    <property type="entry name" value="SBP_bac_6"/>
    <property type="match status" value="1"/>
</dbReference>
<evidence type="ECO:0000313" key="3">
    <source>
        <dbReference type="EMBL" id="MFC3852928.1"/>
    </source>
</evidence>
<dbReference type="SUPFAM" id="SSF53850">
    <property type="entry name" value="Periplasmic binding protein-like II"/>
    <property type="match status" value="1"/>
</dbReference>
<evidence type="ECO:0000256" key="1">
    <source>
        <dbReference type="ARBA" id="ARBA00022729"/>
    </source>
</evidence>
<dbReference type="Proteomes" id="UP001595617">
    <property type="component" value="Unassembled WGS sequence"/>
</dbReference>
<keyword evidence="4" id="KW-1185">Reference proteome</keyword>
<dbReference type="PANTHER" id="PTHR30006">
    <property type="entry name" value="THIAMINE-BINDING PERIPLASMIC PROTEIN-RELATED"/>
    <property type="match status" value="1"/>
</dbReference>
<accession>A0ABV8A001</accession>
<name>A0ABV8A001_9GAMM</name>
<feature type="chain" id="PRO_5045888121" evidence="2">
    <location>
        <begin position="33"/>
        <end position="344"/>
    </location>
</feature>
<proteinExistence type="predicted"/>
<evidence type="ECO:0000256" key="2">
    <source>
        <dbReference type="SAM" id="SignalP"/>
    </source>
</evidence>
<dbReference type="EMBL" id="JBHRYR010000003">
    <property type="protein sequence ID" value="MFC3852928.1"/>
    <property type="molecule type" value="Genomic_DNA"/>
</dbReference>
<reference evidence="4" key="1">
    <citation type="journal article" date="2019" name="Int. J. Syst. Evol. Microbiol.">
        <title>The Global Catalogue of Microorganisms (GCM) 10K type strain sequencing project: providing services to taxonomists for standard genome sequencing and annotation.</title>
        <authorList>
            <consortium name="The Broad Institute Genomics Platform"/>
            <consortium name="The Broad Institute Genome Sequencing Center for Infectious Disease"/>
            <person name="Wu L."/>
            <person name="Ma J."/>
        </authorList>
    </citation>
    <scope>NUCLEOTIDE SEQUENCE [LARGE SCALE GENOMIC DNA]</scope>
    <source>
        <strain evidence="4">IBRC 10765</strain>
    </source>
</reference>
<sequence length="344" mass="38173">MSDMPGYGPKSAKTMLCTILLSFVLLATFTFAAPLSVACGATHEVCQWLGDQYQRQTGEAITVDRLSSGEVLQILEAHINAVEKPYDVWWGGTGDTHLKAVESGLLERFEPDNLAQQLRWSRQFWQQSSGHSVGVYAGTLAIVSNLDVLVTKNLTPPQCWSDLGDPRYRSQIIIADPSLSGTSFLFIGTVLQLFDDVQGERLLSEIQQNTQGKTGSGYDALQRVIQGNHGVTVAFVHDVLPLLADNPQVVVHAPCEGTGYEIGAASVVKGTMNYELSNEFIEFTLSHEIQNQLVGESTFQMFSNINSAPSPVYENREYLNVINYDFITYSSDKQRHRMINLWQE</sequence>